<dbReference type="InterPro" id="IPR029479">
    <property type="entry name" value="Nitroreductase"/>
</dbReference>
<dbReference type="Gene3D" id="3.40.109.10">
    <property type="entry name" value="NADH Oxidase"/>
    <property type="match status" value="1"/>
</dbReference>
<gene>
    <name evidence="7" type="ORF">ESZ47_06485</name>
</gene>
<dbReference type="Pfam" id="PF00881">
    <property type="entry name" value="Nitroreductase"/>
    <property type="match status" value="1"/>
</dbReference>
<dbReference type="Proteomes" id="UP000442244">
    <property type="component" value="Unassembled WGS sequence"/>
</dbReference>
<dbReference type="RefSeq" id="WP_148605861.1">
    <property type="nucleotide sequence ID" value="NZ_BSUV01000001.1"/>
</dbReference>
<dbReference type="OrthoDB" id="9775805at2"/>
<reference evidence="7 8" key="1">
    <citation type="submission" date="2019-01" db="EMBL/GenBank/DDBJ databases">
        <title>Leuconostoc litchii sp. nov., a novel lactic acid bacterium isolated from lychee.</title>
        <authorList>
            <person name="Wang L.-T."/>
        </authorList>
    </citation>
    <scope>NUCLEOTIDE SEQUENCE [LARGE SCALE GENOMIC DNA]</scope>
    <source>
        <strain evidence="7 8">MB7</strain>
    </source>
</reference>
<evidence type="ECO:0000256" key="5">
    <source>
        <dbReference type="PIRNR" id="PIRNR005426"/>
    </source>
</evidence>
<accession>A0A652NDY9</accession>
<dbReference type="AlphaFoldDB" id="A0A652NDY9"/>
<comment type="similarity">
    <text evidence="1 5">Belongs to the flavin oxidoreductase frp family.</text>
</comment>
<dbReference type="PANTHER" id="PTHR43425">
    <property type="entry name" value="OXYGEN-INSENSITIVE NADPH NITROREDUCTASE"/>
    <property type="match status" value="1"/>
</dbReference>
<evidence type="ECO:0000256" key="2">
    <source>
        <dbReference type="ARBA" id="ARBA00022630"/>
    </source>
</evidence>
<name>A0A652NDY9_9LACO</name>
<dbReference type="PIRSF" id="PIRSF005426">
    <property type="entry name" value="Frp"/>
    <property type="match status" value="1"/>
</dbReference>
<keyword evidence="2 5" id="KW-0285">Flavoprotein</keyword>
<comment type="caution">
    <text evidence="7">The sequence shown here is derived from an EMBL/GenBank/DDBJ whole genome shotgun (WGS) entry which is preliminary data.</text>
</comment>
<dbReference type="PANTHER" id="PTHR43425:SF2">
    <property type="entry name" value="OXYGEN-INSENSITIVE NADPH NITROREDUCTASE"/>
    <property type="match status" value="1"/>
</dbReference>
<dbReference type="InterPro" id="IPR000415">
    <property type="entry name" value="Nitroreductase-like"/>
</dbReference>
<evidence type="ECO:0000313" key="8">
    <source>
        <dbReference type="Proteomes" id="UP000442244"/>
    </source>
</evidence>
<keyword evidence="5" id="KW-0521">NADP</keyword>
<dbReference type="GO" id="GO:0016491">
    <property type="term" value="F:oxidoreductase activity"/>
    <property type="evidence" value="ECO:0007669"/>
    <property type="project" value="UniProtKB-UniRule"/>
</dbReference>
<keyword evidence="4 5" id="KW-0560">Oxidoreductase</keyword>
<feature type="domain" description="Nitroreductase" evidence="6">
    <location>
        <begin position="11"/>
        <end position="166"/>
    </location>
</feature>
<evidence type="ECO:0000256" key="3">
    <source>
        <dbReference type="ARBA" id="ARBA00022643"/>
    </source>
</evidence>
<proteinExistence type="inferred from homology"/>
<dbReference type="InterPro" id="IPR016446">
    <property type="entry name" value="Flavin_OxRdtase_Frp"/>
</dbReference>
<evidence type="ECO:0000259" key="6">
    <source>
        <dbReference type="Pfam" id="PF00881"/>
    </source>
</evidence>
<keyword evidence="8" id="KW-1185">Reference proteome</keyword>
<organism evidence="7 8">
    <name type="scientific">Leuconostoc litchii</name>
    <dbReference type="NCBI Taxonomy" id="1981069"/>
    <lineage>
        <taxon>Bacteria</taxon>
        <taxon>Bacillati</taxon>
        <taxon>Bacillota</taxon>
        <taxon>Bacilli</taxon>
        <taxon>Lactobacillales</taxon>
        <taxon>Lactobacillaceae</taxon>
        <taxon>Leuconostoc</taxon>
    </lineage>
</organism>
<keyword evidence="3 5" id="KW-0288">FMN</keyword>
<evidence type="ECO:0000256" key="4">
    <source>
        <dbReference type="ARBA" id="ARBA00023002"/>
    </source>
</evidence>
<evidence type="ECO:0000256" key="1">
    <source>
        <dbReference type="ARBA" id="ARBA00008366"/>
    </source>
</evidence>
<evidence type="ECO:0000313" key="7">
    <source>
        <dbReference type="EMBL" id="TYC46490.1"/>
    </source>
</evidence>
<protein>
    <submittedName>
        <fullName evidence="7">NADPH-dependent oxidoreductase</fullName>
    </submittedName>
</protein>
<dbReference type="SUPFAM" id="SSF55469">
    <property type="entry name" value="FMN-dependent nitroreductase-like"/>
    <property type="match status" value="1"/>
</dbReference>
<sequence>MSNQTLDILNQHMSIRAFTNETVSDQQVSEIIHAATAGPNMNNYQPVTFIEITSQKIKADISDKVGMKYIETAARYFVVTVDYNKDLIGLDSEQQKLAEKNIQSYALLEGGIISAGIALGRAQVAAESLGLGSVTMAGALGAFEIYEEYLNLPRYVKAVMGFSIGYPADNPGIKPKLGEKGCLMTDNYNQSQLEEAVADYNQVMVGYYANRGIRRSWTENNARMLTAQRKNSSLLTKYAKDKGFNLE</sequence>
<dbReference type="EMBL" id="SDGY01000002">
    <property type="protein sequence ID" value="TYC46490.1"/>
    <property type="molecule type" value="Genomic_DNA"/>
</dbReference>